<name>X6MB51_RETFI</name>
<protein>
    <submittedName>
        <fullName evidence="2">Uncharacterized protein</fullName>
    </submittedName>
</protein>
<keyword evidence="3" id="KW-1185">Reference proteome</keyword>
<comment type="caution">
    <text evidence="2">The sequence shown here is derived from an EMBL/GenBank/DDBJ whole genome shotgun (WGS) entry which is preliminary data.</text>
</comment>
<reference evidence="2 3" key="1">
    <citation type="journal article" date="2013" name="Curr. Biol.">
        <title>The Genome of the Foraminiferan Reticulomyxa filosa.</title>
        <authorList>
            <person name="Glockner G."/>
            <person name="Hulsmann N."/>
            <person name="Schleicher M."/>
            <person name="Noegel A.A."/>
            <person name="Eichinger L."/>
            <person name="Gallinger C."/>
            <person name="Pawlowski J."/>
            <person name="Sierra R."/>
            <person name="Euteneuer U."/>
            <person name="Pillet L."/>
            <person name="Moustafa A."/>
            <person name="Platzer M."/>
            <person name="Groth M."/>
            <person name="Szafranski K."/>
            <person name="Schliwa M."/>
        </authorList>
    </citation>
    <scope>NUCLEOTIDE SEQUENCE [LARGE SCALE GENOMIC DNA]</scope>
</reference>
<accession>X6MB51</accession>
<keyword evidence="1" id="KW-0812">Transmembrane</keyword>
<evidence type="ECO:0000313" key="2">
    <source>
        <dbReference type="EMBL" id="ETO10265.1"/>
    </source>
</evidence>
<feature type="transmembrane region" description="Helical" evidence="1">
    <location>
        <begin position="190"/>
        <end position="217"/>
    </location>
</feature>
<proteinExistence type="predicted"/>
<dbReference type="EMBL" id="ASPP01023564">
    <property type="protein sequence ID" value="ETO10265.1"/>
    <property type="molecule type" value="Genomic_DNA"/>
</dbReference>
<keyword evidence="1" id="KW-1133">Transmembrane helix</keyword>
<sequence>MDYNTEVIPQLSLIPHLYERLLRVKRFDDEHQLSLLSRWKTMDPKELTVILSNMMNKIDVDASTNVDIDVNVNTNVNSVVASSDVDADTNAGEIIAEGKELHKQKKKRTISLPNKRKLKKRAILEMDHNVFPQDSIQQMTRAFLVLIKISLSISNTHRLNVRDEEHKRTRIMIREKHCRSMHNSWPKNRFFFCVVIVMAFFLFGKPTSLFWSLVLMFELVQ</sequence>
<dbReference type="Proteomes" id="UP000023152">
    <property type="component" value="Unassembled WGS sequence"/>
</dbReference>
<keyword evidence="1" id="KW-0472">Membrane</keyword>
<evidence type="ECO:0000256" key="1">
    <source>
        <dbReference type="SAM" id="Phobius"/>
    </source>
</evidence>
<organism evidence="2 3">
    <name type="scientific">Reticulomyxa filosa</name>
    <dbReference type="NCBI Taxonomy" id="46433"/>
    <lineage>
        <taxon>Eukaryota</taxon>
        <taxon>Sar</taxon>
        <taxon>Rhizaria</taxon>
        <taxon>Retaria</taxon>
        <taxon>Foraminifera</taxon>
        <taxon>Monothalamids</taxon>
        <taxon>Reticulomyxidae</taxon>
        <taxon>Reticulomyxa</taxon>
    </lineage>
</organism>
<evidence type="ECO:0000313" key="3">
    <source>
        <dbReference type="Proteomes" id="UP000023152"/>
    </source>
</evidence>
<gene>
    <name evidence="2" type="ORF">RFI_27111</name>
</gene>
<dbReference type="AlphaFoldDB" id="X6MB51"/>